<reference evidence="12" key="2">
    <citation type="submission" date="2025-09" db="UniProtKB">
        <authorList>
            <consortium name="Ensembl"/>
        </authorList>
    </citation>
    <scope>IDENTIFICATION</scope>
</reference>
<dbReference type="InterPro" id="IPR036595">
    <property type="entry name" value="A-macroglobulin_rcpt-bd_sf"/>
</dbReference>
<dbReference type="Ensembl" id="ENSNBRT00000009090.1">
    <property type="protein sequence ID" value="ENSNBRP00000008833.1"/>
    <property type="gene ID" value="ENSNBRG00000006887.1"/>
</dbReference>
<proteinExistence type="inferred from homology"/>
<evidence type="ECO:0000259" key="9">
    <source>
        <dbReference type="SMART" id="SM01359"/>
    </source>
</evidence>
<evidence type="ECO:0000256" key="4">
    <source>
        <dbReference type="ARBA" id="ARBA00022900"/>
    </source>
</evidence>
<dbReference type="Pfam" id="PF07677">
    <property type="entry name" value="A2M_recep"/>
    <property type="match status" value="1"/>
</dbReference>
<keyword evidence="8" id="KW-0812">Transmembrane</keyword>
<keyword evidence="2" id="KW-0646">Protease inhibitor</keyword>
<dbReference type="InterPro" id="IPR013783">
    <property type="entry name" value="Ig-like_fold"/>
</dbReference>
<protein>
    <submittedName>
        <fullName evidence="12">CD109 molecule</fullName>
    </submittedName>
</protein>
<dbReference type="InterPro" id="IPR019742">
    <property type="entry name" value="MacrogloblnA2_CS"/>
</dbReference>
<reference evidence="12" key="1">
    <citation type="submission" date="2025-08" db="UniProtKB">
        <authorList>
            <consortium name="Ensembl"/>
        </authorList>
    </citation>
    <scope>IDENTIFICATION</scope>
</reference>
<dbReference type="Proteomes" id="UP000261580">
    <property type="component" value="Unassembled WGS sequence"/>
</dbReference>
<evidence type="ECO:0000256" key="3">
    <source>
        <dbReference type="ARBA" id="ARBA00022729"/>
    </source>
</evidence>
<dbReference type="SUPFAM" id="SSF49410">
    <property type="entry name" value="Alpha-macroglobulin receptor domain"/>
    <property type="match status" value="1"/>
</dbReference>
<organism evidence="12 13">
    <name type="scientific">Neolamprologus brichardi</name>
    <name type="common">Fairy cichlid</name>
    <name type="synonym">Lamprologus brichardi</name>
    <dbReference type="NCBI Taxonomy" id="32507"/>
    <lineage>
        <taxon>Eukaryota</taxon>
        <taxon>Metazoa</taxon>
        <taxon>Chordata</taxon>
        <taxon>Craniata</taxon>
        <taxon>Vertebrata</taxon>
        <taxon>Euteleostomi</taxon>
        <taxon>Actinopterygii</taxon>
        <taxon>Neopterygii</taxon>
        <taxon>Teleostei</taxon>
        <taxon>Neoteleostei</taxon>
        <taxon>Acanthomorphata</taxon>
        <taxon>Ovalentaria</taxon>
        <taxon>Cichlomorphae</taxon>
        <taxon>Cichliformes</taxon>
        <taxon>Cichlidae</taxon>
        <taxon>African cichlids</taxon>
        <taxon>Pseudocrenilabrinae</taxon>
        <taxon>Lamprologini</taxon>
        <taxon>Neolamprologus</taxon>
    </lineage>
</organism>
<feature type="domain" description="Alpha-2-macroglobulin" evidence="10">
    <location>
        <begin position="494"/>
        <end position="585"/>
    </location>
</feature>
<sequence length="1239" mass="137806">MMFFWGGINKYIYSLWVFFLSPHPQPSYLLLAPKALQHGIPTSISVTILIPSPVTVSAHIVHGNLTMASKSVKISDSEPNHWEAYILEVKGHRGKVQVFSSSTKLHLDLEDIATFIQTDKVMYLPGQTVKIRVVSIHSDGKPFISPVDIIIRDPRGNLLRQWLAADSVLGIVSKEFQLSENPPLGQWTIIATLKVSPLAGEPLQGDSVHYCLESNQLLFLFVVLTPVTMSHFSGITYNSTATVSLSKTRYKVSFEEYHKLLRPSLTFSARVRRQHLSEMQSLSCTDNRYSSVNVKKYAIFFSNFVAENIYIQQSATVTGGSPKLSHFQLSKVVCFPVVVTRSFKYSVYCCKQRKKNVCFQLLIRPSLCILCVKVKSRGQVISAGKGSPDLTLVPEVSWAPLACIIVYCVHPSGEVINDAIQLPIRQFLQNQVSLSWSSAVKKPAENVTLNVKLYVYIHVKIKILTVKLPGEITFFGNLHGEQQKERVRWYFPETWIWMDTNTSNSNTKEIALTVPDSITTWIATAFVMSENLGLGIVEQPAELTVFQNFFLSLNLPAFIIRGEELLLEIILFNYLQEDQKVTVTVAQSETFEFVFPDNEQLSMPGVHPVFVKSESGATVLVPIRPLVLGEIPIFVKANSDAVSDSVHTTVLVKAEGLEQSFSTSLLLELSPAWMSLSRNVTFTFPPDVVEGSERASVMAVGDILGPSISGLDSLIQMPYGCGEQNMINFAPNIYVLQYLDATGQDIQKTTEQAINYMMQGYERELTFQRADGSFSAFGEQDSSGSTWLSAFVLRCFLQARPFINIDSNVLHSVAAWIASQQGHDGSFLEPGRVIHTELQGGLDGPVSLTAYVLIALLEDAIDVQKNFLLMYLETHLALGVSSNYSLSLLTYALALAGSSKAQSALNNLTGRAEIRDGVPMWFSLDDGLSSSWQPRSSDIEMASYVLLSHYKLNSIPEGLNLMKWLSKQRNHRGGFGSTQDTVVALQALSMFAARIGSHDTDVTIRKALVKFCRSYLHQVLLTKETIKKLHFSLKLLRDSHSYSVNLVLLFLQLNVFYNVRNKEMRRRRREAGEQEAFELYIELVDSEVNSAHLLVYGVGLNATGMAIMEVGLLSGFSLSPVGIETNDVVKKVETQPGKVILYLDSVSETAEIQRQKLKPLISKPSPPPAGRRMASTYTSQWRSSISSCSLCGDSCSQCNANGDFIPDEAIFNASNRNNVHFNLGGFLPILLLLFVIFEL</sequence>
<evidence type="ECO:0000259" key="11">
    <source>
        <dbReference type="SMART" id="SM01361"/>
    </source>
</evidence>
<dbReference type="InterPro" id="IPR001599">
    <property type="entry name" value="Macroglobln_a2"/>
</dbReference>
<dbReference type="AlphaFoldDB" id="A0A3Q4GPP8"/>
<dbReference type="PROSITE" id="PS00477">
    <property type="entry name" value="ALPHA_2_MACROGLOBULIN"/>
    <property type="match status" value="1"/>
</dbReference>
<dbReference type="STRING" id="32507.ENSNBRP00000008833"/>
<dbReference type="InterPro" id="IPR008930">
    <property type="entry name" value="Terpenoid_cyclase/PrenylTrfase"/>
</dbReference>
<evidence type="ECO:0000256" key="6">
    <source>
        <dbReference type="ARBA" id="ARBA00023157"/>
    </source>
</evidence>
<dbReference type="InterPro" id="IPR041813">
    <property type="entry name" value="A2M_TED"/>
</dbReference>
<evidence type="ECO:0000256" key="1">
    <source>
        <dbReference type="ARBA" id="ARBA00010952"/>
    </source>
</evidence>
<keyword evidence="8" id="KW-1133">Transmembrane helix</keyword>
<evidence type="ECO:0000256" key="7">
    <source>
        <dbReference type="ARBA" id="ARBA00023180"/>
    </source>
</evidence>
<dbReference type="Pfam" id="PF01835">
    <property type="entry name" value="MG2"/>
    <property type="match status" value="1"/>
</dbReference>
<keyword evidence="4" id="KW-0722">Serine protease inhibitor</keyword>
<dbReference type="Gene3D" id="2.60.40.10">
    <property type="entry name" value="Immunoglobulins"/>
    <property type="match status" value="1"/>
</dbReference>
<dbReference type="SUPFAM" id="SSF48239">
    <property type="entry name" value="Terpenoid cyclases/Protein prenyltransferases"/>
    <property type="match status" value="1"/>
</dbReference>
<dbReference type="Gene3D" id="2.60.120.1540">
    <property type="match status" value="1"/>
</dbReference>
<comment type="similarity">
    <text evidence="1">Belongs to the protease inhibitor I39 (alpha-2-macroglobulin) family.</text>
</comment>
<dbReference type="SMART" id="SM01361">
    <property type="entry name" value="A2M_recep"/>
    <property type="match status" value="1"/>
</dbReference>
<dbReference type="SMART" id="SM01360">
    <property type="entry name" value="A2M"/>
    <property type="match status" value="1"/>
</dbReference>
<dbReference type="Bgee" id="ENSNBRG00000006887">
    <property type="expression patterns" value="Expressed in zone of skin"/>
</dbReference>
<dbReference type="InterPro" id="IPR047565">
    <property type="entry name" value="Alpha-macroglob_thiol-ester_cl"/>
</dbReference>
<dbReference type="Pfam" id="PF07678">
    <property type="entry name" value="TED_complement"/>
    <property type="match status" value="1"/>
</dbReference>
<dbReference type="Gene3D" id="2.60.40.690">
    <property type="entry name" value="Alpha-macroglobulin, receptor-binding domain"/>
    <property type="match status" value="1"/>
</dbReference>
<keyword evidence="5" id="KW-0882">Thioester bond</keyword>
<evidence type="ECO:0000256" key="8">
    <source>
        <dbReference type="SAM" id="Phobius"/>
    </source>
</evidence>
<dbReference type="SMART" id="SM01359">
    <property type="entry name" value="A2M_N_2"/>
    <property type="match status" value="1"/>
</dbReference>
<dbReference type="PANTHER" id="PTHR11412:SF136">
    <property type="entry name" value="CD109 ANTIGEN"/>
    <property type="match status" value="1"/>
</dbReference>
<dbReference type="OMA" id="FMNSFTV"/>
<dbReference type="Gene3D" id="2.60.40.1930">
    <property type="match status" value="1"/>
</dbReference>
<dbReference type="Gene3D" id="1.50.10.20">
    <property type="match status" value="1"/>
</dbReference>
<keyword evidence="6" id="KW-1015">Disulfide bond</keyword>
<dbReference type="InterPro" id="IPR011626">
    <property type="entry name" value="Alpha-macroglobulin_TED"/>
</dbReference>
<evidence type="ECO:0000256" key="5">
    <source>
        <dbReference type="ARBA" id="ARBA00022966"/>
    </source>
</evidence>
<dbReference type="CDD" id="cd02897">
    <property type="entry name" value="A2M_2"/>
    <property type="match status" value="1"/>
</dbReference>
<feature type="domain" description="Alpha-2-macroglobulin bait region" evidence="9">
    <location>
        <begin position="339"/>
        <end position="460"/>
    </location>
</feature>
<feature type="transmembrane region" description="Helical" evidence="8">
    <location>
        <begin position="1042"/>
        <end position="1059"/>
    </location>
</feature>
<evidence type="ECO:0000313" key="12">
    <source>
        <dbReference type="Ensembl" id="ENSNBRP00000008833.1"/>
    </source>
</evidence>
<accession>A0A3Q4GPP8</accession>
<dbReference type="InterPro" id="IPR002890">
    <property type="entry name" value="MG2"/>
</dbReference>
<dbReference type="InterPro" id="IPR011625">
    <property type="entry name" value="A2M_N_BRD"/>
</dbReference>
<keyword evidence="7" id="KW-0325">Glycoprotein</keyword>
<name>A0A3Q4GPP8_NEOBR</name>
<keyword evidence="8" id="KW-0472">Membrane</keyword>
<evidence type="ECO:0000256" key="2">
    <source>
        <dbReference type="ARBA" id="ARBA00022690"/>
    </source>
</evidence>
<dbReference type="GO" id="GO:0007399">
    <property type="term" value="P:nervous system development"/>
    <property type="evidence" value="ECO:0007669"/>
    <property type="project" value="UniProtKB-ARBA"/>
</dbReference>
<evidence type="ECO:0000259" key="10">
    <source>
        <dbReference type="SMART" id="SM01360"/>
    </source>
</evidence>
<dbReference type="Pfam" id="PF07703">
    <property type="entry name" value="A2M_BRD"/>
    <property type="match status" value="1"/>
</dbReference>
<dbReference type="GO" id="GO:0005615">
    <property type="term" value="C:extracellular space"/>
    <property type="evidence" value="ECO:0007669"/>
    <property type="project" value="InterPro"/>
</dbReference>
<dbReference type="SMART" id="SM01419">
    <property type="entry name" value="Thiol-ester_cl"/>
    <property type="match status" value="1"/>
</dbReference>
<dbReference type="Pfam" id="PF00207">
    <property type="entry name" value="A2M"/>
    <property type="match status" value="1"/>
</dbReference>
<dbReference type="InterPro" id="IPR050473">
    <property type="entry name" value="A2M/Complement_sys"/>
</dbReference>
<dbReference type="FunFam" id="1.50.10.20:FF:000001">
    <property type="entry name" value="CD109 isoform 1"/>
    <property type="match status" value="1"/>
</dbReference>
<dbReference type="PANTHER" id="PTHR11412">
    <property type="entry name" value="MACROGLOBULIN / COMPLEMENT"/>
    <property type="match status" value="1"/>
</dbReference>
<dbReference type="InterPro" id="IPR014756">
    <property type="entry name" value="Ig_E-set"/>
</dbReference>
<feature type="transmembrane region" description="Helical" evidence="8">
    <location>
        <begin position="1219"/>
        <end position="1237"/>
    </location>
</feature>
<evidence type="ECO:0000313" key="13">
    <source>
        <dbReference type="Proteomes" id="UP000261580"/>
    </source>
</evidence>
<dbReference type="SUPFAM" id="SSF81296">
    <property type="entry name" value="E set domains"/>
    <property type="match status" value="1"/>
</dbReference>
<keyword evidence="13" id="KW-1185">Reference proteome</keyword>
<feature type="domain" description="Alpha-macroglobulin receptor-binding" evidence="11">
    <location>
        <begin position="1103"/>
        <end position="1178"/>
    </location>
</feature>
<keyword evidence="3" id="KW-0732">Signal</keyword>
<dbReference type="GeneTree" id="ENSGT00940000155926"/>
<dbReference type="GO" id="GO:0004867">
    <property type="term" value="F:serine-type endopeptidase inhibitor activity"/>
    <property type="evidence" value="ECO:0007669"/>
    <property type="project" value="UniProtKB-KW"/>
</dbReference>
<dbReference type="Gene3D" id="2.20.130.20">
    <property type="match status" value="1"/>
</dbReference>
<dbReference type="InterPro" id="IPR009048">
    <property type="entry name" value="A-macroglobulin_rcpt-bd"/>
</dbReference>